<dbReference type="Pfam" id="PF25951">
    <property type="entry name" value="DUF7989"/>
    <property type="match status" value="1"/>
</dbReference>
<gene>
    <name evidence="2" type="ORF">C492_13064</name>
</gene>
<keyword evidence="3" id="KW-1185">Reference proteome</keyword>
<accession>L9XB56</accession>
<comment type="caution">
    <text evidence="2">The sequence shown here is derived from an EMBL/GenBank/DDBJ whole genome shotgun (WGS) entry which is preliminary data.</text>
</comment>
<dbReference type="AlphaFoldDB" id="L9XB56"/>
<feature type="region of interest" description="Disordered" evidence="1">
    <location>
        <begin position="1"/>
        <end position="98"/>
    </location>
</feature>
<feature type="compositionally biased region" description="Basic and acidic residues" evidence="1">
    <location>
        <begin position="82"/>
        <end position="98"/>
    </location>
</feature>
<reference evidence="2 3" key="1">
    <citation type="journal article" date="2014" name="PLoS Genet.">
        <title>Phylogenetically driven sequencing of extremely halophilic archaea reveals strategies for static and dynamic osmo-response.</title>
        <authorList>
            <person name="Becker E.A."/>
            <person name="Seitzer P.M."/>
            <person name="Tritt A."/>
            <person name="Larsen D."/>
            <person name="Krusor M."/>
            <person name="Yao A.I."/>
            <person name="Wu D."/>
            <person name="Madern D."/>
            <person name="Eisen J.A."/>
            <person name="Darling A.E."/>
            <person name="Facciotti M.T."/>
        </authorList>
    </citation>
    <scope>NUCLEOTIDE SEQUENCE [LARGE SCALE GENOMIC DNA]</scope>
    <source>
        <strain evidence="2 3">DSM 18795</strain>
    </source>
</reference>
<dbReference type="OrthoDB" id="306312at2157"/>
<evidence type="ECO:0000313" key="2">
    <source>
        <dbReference type="EMBL" id="ELY57853.1"/>
    </source>
</evidence>
<proteinExistence type="predicted"/>
<evidence type="ECO:0000313" key="3">
    <source>
        <dbReference type="Proteomes" id="UP000011531"/>
    </source>
</evidence>
<dbReference type="Proteomes" id="UP000011531">
    <property type="component" value="Unassembled WGS sequence"/>
</dbReference>
<dbReference type="STRING" id="1227498.C492_13064"/>
<feature type="compositionally biased region" description="Basic and acidic residues" evidence="1">
    <location>
        <begin position="57"/>
        <end position="72"/>
    </location>
</feature>
<dbReference type="RefSeq" id="WP_008424103.1">
    <property type="nucleotide sequence ID" value="NZ_AOIA01000116.1"/>
</dbReference>
<dbReference type="EMBL" id="AOIA01000116">
    <property type="protein sequence ID" value="ELY57853.1"/>
    <property type="molecule type" value="Genomic_DNA"/>
</dbReference>
<sequence length="98" mass="10757">MNRTNDTNADDDSMRAVNHTNPYTGETAGRLFSRGPTVVADGGRRNGDDENPAATDPRSESDRTMKRVDHTPPEGADDANDVFERGNEHDRDRGVTDV</sequence>
<dbReference type="InterPro" id="IPR058742">
    <property type="entry name" value="DUF7989"/>
</dbReference>
<evidence type="ECO:0000256" key="1">
    <source>
        <dbReference type="SAM" id="MobiDB-lite"/>
    </source>
</evidence>
<name>L9XB56_9EURY</name>
<dbReference type="PATRIC" id="fig|1227498.3.peg.2538"/>
<organism evidence="2 3">
    <name type="scientific">Natronococcus jeotgali DSM 18795</name>
    <dbReference type="NCBI Taxonomy" id="1227498"/>
    <lineage>
        <taxon>Archaea</taxon>
        <taxon>Methanobacteriati</taxon>
        <taxon>Methanobacteriota</taxon>
        <taxon>Stenosarchaea group</taxon>
        <taxon>Halobacteria</taxon>
        <taxon>Halobacteriales</taxon>
        <taxon>Natrialbaceae</taxon>
        <taxon>Natronococcus</taxon>
    </lineage>
</organism>
<protein>
    <submittedName>
        <fullName evidence="2">Uncharacterized protein</fullName>
    </submittedName>
</protein>